<proteinExistence type="predicted"/>
<sequence>MVGNNPTLLTGTETPISVLFPSFPSLPPDKVRPLYEMVRRIKGLKGFPLDFPVEMVEAIGAQIDTHVDFLNFREATILFRNCTDRNFGKYISNMTIYPCKDQMTHILRSLRDPYVAQHVRKITLLAEGHREHEYGYVWAWEDVQVWGGINFTPGDIDIINKINIEHANARDKQCELVYSGRYRAYLHAIFKACFRLKHIHVRKLAPGEQIPGWDGAEMFKDLSFYHDELDTRNIFYGDWQYDTVHGRVTHYQDEFGDVIMEPDAGPQASFMDDFRIAKRDSGCKAKVTYKATSRR</sequence>
<reference evidence="1 2" key="1">
    <citation type="journal article" date="2017" name="Genome Announc.">
        <title>Genome sequence of the saprophytic ascomycete Epicoccum nigrum ICMP 19927 strain isolated from New Zealand.</title>
        <authorList>
            <person name="Fokin M."/>
            <person name="Fleetwood D."/>
            <person name="Weir B.S."/>
            <person name="Villas-Boas S.G."/>
        </authorList>
    </citation>
    <scope>NUCLEOTIDE SEQUENCE [LARGE SCALE GENOMIC DNA]</scope>
    <source>
        <strain evidence="1 2">ICMP 19927</strain>
    </source>
</reference>
<dbReference type="InParanoid" id="A0A1Y2M8I1"/>
<dbReference type="AlphaFoldDB" id="A0A1Y2M8I1"/>
<keyword evidence="2" id="KW-1185">Reference proteome</keyword>
<protein>
    <submittedName>
        <fullName evidence="1">Uncharacterized protein</fullName>
    </submittedName>
</protein>
<evidence type="ECO:0000313" key="2">
    <source>
        <dbReference type="Proteomes" id="UP000193240"/>
    </source>
</evidence>
<organism evidence="1 2">
    <name type="scientific">Epicoccum nigrum</name>
    <name type="common">Soil fungus</name>
    <name type="synonym">Epicoccum purpurascens</name>
    <dbReference type="NCBI Taxonomy" id="105696"/>
    <lineage>
        <taxon>Eukaryota</taxon>
        <taxon>Fungi</taxon>
        <taxon>Dikarya</taxon>
        <taxon>Ascomycota</taxon>
        <taxon>Pezizomycotina</taxon>
        <taxon>Dothideomycetes</taxon>
        <taxon>Pleosporomycetidae</taxon>
        <taxon>Pleosporales</taxon>
        <taxon>Pleosporineae</taxon>
        <taxon>Didymellaceae</taxon>
        <taxon>Epicoccum</taxon>
    </lineage>
</organism>
<gene>
    <name evidence="1" type="ORF">B5807_02807</name>
</gene>
<dbReference type="OMA" id="HERWCAS"/>
<dbReference type="EMBL" id="KZ107839">
    <property type="protein sequence ID" value="OSS52341.1"/>
    <property type="molecule type" value="Genomic_DNA"/>
</dbReference>
<accession>A0A1Y2M8I1</accession>
<evidence type="ECO:0000313" key="1">
    <source>
        <dbReference type="EMBL" id="OSS52341.1"/>
    </source>
</evidence>
<name>A0A1Y2M8I1_EPING</name>
<dbReference type="Proteomes" id="UP000193240">
    <property type="component" value="Unassembled WGS sequence"/>
</dbReference>